<evidence type="ECO:0000256" key="6">
    <source>
        <dbReference type="ARBA" id="ARBA00022692"/>
    </source>
</evidence>
<evidence type="ECO:0000256" key="5">
    <source>
        <dbReference type="ARBA" id="ARBA00022617"/>
    </source>
</evidence>
<dbReference type="EMBL" id="GHES01011149">
    <property type="protein sequence ID" value="MPA41708.1"/>
    <property type="molecule type" value="Transcribed_RNA"/>
</dbReference>
<feature type="binding site" description="axial binding residue" evidence="20">
    <location>
        <position position="457"/>
    </location>
    <ligand>
        <name>heme</name>
        <dbReference type="ChEBI" id="CHEBI:30413"/>
    </ligand>
    <ligandPart>
        <name>Fe</name>
        <dbReference type="ChEBI" id="CHEBI:18248"/>
    </ligandPart>
</feature>
<dbReference type="GO" id="GO:0005506">
    <property type="term" value="F:iron ion binding"/>
    <property type="evidence" value="ECO:0007669"/>
    <property type="project" value="InterPro"/>
</dbReference>
<dbReference type="Gene3D" id="1.10.630.10">
    <property type="entry name" value="Cytochrome P450"/>
    <property type="match status" value="1"/>
</dbReference>
<dbReference type="PRINTS" id="PR00385">
    <property type="entry name" value="P450"/>
</dbReference>
<dbReference type="InterPro" id="IPR017972">
    <property type="entry name" value="Cyt_P450_CS"/>
</dbReference>
<comment type="cofactor">
    <cofactor evidence="1 20">
        <name>heme</name>
        <dbReference type="ChEBI" id="CHEBI:30413"/>
    </cofactor>
</comment>
<dbReference type="PRINTS" id="PR00463">
    <property type="entry name" value="EP450I"/>
</dbReference>
<name>A0A5B6ZD60_DAVIN</name>
<dbReference type="EC" id="1.14.14.82" evidence="17"/>
<dbReference type="Pfam" id="PF00067">
    <property type="entry name" value="p450"/>
    <property type="match status" value="1"/>
</dbReference>
<evidence type="ECO:0000256" key="1">
    <source>
        <dbReference type="ARBA" id="ARBA00001971"/>
    </source>
</evidence>
<dbReference type="PROSITE" id="PS00086">
    <property type="entry name" value="CYTOCHROME_P450"/>
    <property type="match status" value="1"/>
</dbReference>
<gene>
    <name evidence="23" type="ORF">Din_011149</name>
</gene>
<evidence type="ECO:0000256" key="4">
    <source>
        <dbReference type="ARBA" id="ARBA00010617"/>
    </source>
</evidence>
<keyword evidence="13 22" id="KW-0472">Membrane</keyword>
<comment type="pathway">
    <text evidence="3">Secondary metabolite biosynthesis; flavonoid biosynthesis.</text>
</comment>
<keyword evidence="6 22" id="KW-0812">Transmembrane</keyword>
<evidence type="ECO:0000256" key="13">
    <source>
        <dbReference type="ARBA" id="ARBA00023136"/>
    </source>
</evidence>
<dbReference type="SUPFAM" id="SSF48264">
    <property type="entry name" value="Cytochrome P450"/>
    <property type="match status" value="1"/>
</dbReference>
<comment type="function">
    <text evidence="16">Catalyzes the 3'-hydroxylation of the flavonoid B-ring to the 3',4'-hydroxylated state. Convert naringenin to eriodictyol and dihydrokaempferol to dihydroquercetin.</text>
</comment>
<keyword evidence="9 22" id="KW-1133">Transmembrane helix</keyword>
<evidence type="ECO:0000256" key="10">
    <source>
        <dbReference type="ARBA" id="ARBA00023002"/>
    </source>
</evidence>
<dbReference type="GO" id="GO:0016711">
    <property type="term" value="F:flavonoid 3'-monooxygenase activity"/>
    <property type="evidence" value="ECO:0007669"/>
    <property type="project" value="UniProtKB-EC"/>
</dbReference>
<dbReference type="PANTHER" id="PTHR47944:SF18">
    <property type="entry name" value="FLAVONOID 3'-MONOOXYGENASE"/>
    <property type="match status" value="1"/>
</dbReference>
<dbReference type="GO" id="GO:0005789">
    <property type="term" value="C:endoplasmic reticulum membrane"/>
    <property type="evidence" value="ECO:0007669"/>
    <property type="project" value="UniProtKB-SubCell"/>
</dbReference>
<dbReference type="GO" id="GO:0009813">
    <property type="term" value="P:flavonoid biosynthetic process"/>
    <property type="evidence" value="ECO:0007669"/>
    <property type="project" value="UniProtKB-KW"/>
</dbReference>
<evidence type="ECO:0000256" key="14">
    <source>
        <dbReference type="ARBA" id="ARBA00023241"/>
    </source>
</evidence>
<comment type="similarity">
    <text evidence="4 21">Belongs to the cytochrome P450 family.</text>
</comment>
<protein>
    <recommendedName>
        <fullName evidence="18">Flavonoid 3'-monooxygenase</fullName>
        <ecNumber evidence="17">1.14.14.82</ecNumber>
    </recommendedName>
    <alternativeName>
        <fullName evidence="19">Flavonoid 3'-hydroxylase</fullName>
    </alternativeName>
</protein>
<accession>A0A5B6ZD60</accession>
<keyword evidence="12 21" id="KW-0503">Monooxygenase</keyword>
<dbReference type="GO" id="GO:0020037">
    <property type="term" value="F:heme binding"/>
    <property type="evidence" value="ECO:0007669"/>
    <property type="project" value="InterPro"/>
</dbReference>
<evidence type="ECO:0000256" key="9">
    <source>
        <dbReference type="ARBA" id="ARBA00022989"/>
    </source>
</evidence>
<comment type="catalytic activity">
    <reaction evidence="15">
        <text>a 3'-unsubstituted flavone + reduced [NADPH--hemoprotein reductase] + O2 = a 3'-hydroxyflavone + oxidized [NADPH--hemoprotein reductase] + H2O + H(+)</text>
        <dbReference type="Rhea" id="RHEA:16337"/>
        <dbReference type="Rhea" id="RHEA-COMP:11964"/>
        <dbReference type="Rhea" id="RHEA-COMP:11965"/>
        <dbReference type="ChEBI" id="CHEBI:15377"/>
        <dbReference type="ChEBI" id="CHEBI:15378"/>
        <dbReference type="ChEBI" id="CHEBI:15379"/>
        <dbReference type="ChEBI" id="CHEBI:27741"/>
        <dbReference type="ChEBI" id="CHEBI:57618"/>
        <dbReference type="ChEBI" id="CHEBI:58210"/>
        <dbReference type="ChEBI" id="CHEBI:138726"/>
        <dbReference type="EC" id="1.14.14.82"/>
    </reaction>
</comment>
<dbReference type="FunFam" id="1.10.630.10:FF:000056">
    <property type="entry name" value="Red aleurone1"/>
    <property type="match status" value="1"/>
</dbReference>
<dbReference type="InterPro" id="IPR036396">
    <property type="entry name" value="Cyt_P450_sf"/>
</dbReference>
<dbReference type="PANTHER" id="PTHR47944">
    <property type="entry name" value="CYTOCHROME P450 98A9"/>
    <property type="match status" value="1"/>
</dbReference>
<sequence length="522" mass="57029">MVTMALILYSIVIGFILYCLLNLRTLRNRHPLPLPPGPKPWPVIGNLPHLGPMPHHSIAAMARNYGPLMHLRLGFVDVVVAASASVAAQFLKTHDANFSSRPPNSGAKHIAYNYQDLVFAPYGPRWRMLRKICSVHLFSAKALDDFRHVRQEEVATLMRALASGSQAPVNLAQLLNVCTTNALGRVTVGKRVFGDGSGGGDPKADEFKQMVVELMVLAGVFNIGDFVPALEWLDLQGVAAKMKKLHARFDSFLSAIIEEHKISGGAGGGAQTHTDFLTTLISLKDEAGDGDGDGEEGKLTDTAIKALLLNLFTAGTDTSSSTVEWAIAELIRHPKILAQARKELDSVVGPDRLVTESDLAQLTFLQAIIKETFRLHPSTPLSLPRIAADNCEINGYHIPKGSTLLVNVWAIARDPDIWAEPLEFKPDRFLPGGEKPNVDVRGNDFEVIPFGAGRRICAGMSLGLRMVQLLTATLVHAFHWDLPEGQLAEKLNMEESYGLTLQRAAPLMVHSRPRLAAHVYRA</sequence>
<organism evidence="23">
    <name type="scientific">Davidia involucrata</name>
    <name type="common">Dove tree</name>
    <dbReference type="NCBI Taxonomy" id="16924"/>
    <lineage>
        <taxon>Eukaryota</taxon>
        <taxon>Viridiplantae</taxon>
        <taxon>Streptophyta</taxon>
        <taxon>Embryophyta</taxon>
        <taxon>Tracheophyta</taxon>
        <taxon>Spermatophyta</taxon>
        <taxon>Magnoliopsida</taxon>
        <taxon>eudicotyledons</taxon>
        <taxon>Gunneridae</taxon>
        <taxon>Pentapetalae</taxon>
        <taxon>asterids</taxon>
        <taxon>Cornales</taxon>
        <taxon>Nyssaceae</taxon>
        <taxon>Davidia</taxon>
    </lineage>
</organism>
<evidence type="ECO:0000256" key="11">
    <source>
        <dbReference type="ARBA" id="ARBA00023004"/>
    </source>
</evidence>
<evidence type="ECO:0000256" key="15">
    <source>
        <dbReference type="ARBA" id="ARBA00052910"/>
    </source>
</evidence>
<keyword evidence="5 20" id="KW-0349">Heme</keyword>
<evidence type="ECO:0000256" key="22">
    <source>
        <dbReference type="SAM" id="Phobius"/>
    </source>
</evidence>
<keyword evidence="8" id="KW-0521">NADP</keyword>
<evidence type="ECO:0000256" key="3">
    <source>
        <dbReference type="ARBA" id="ARBA00004966"/>
    </source>
</evidence>
<keyword evidence="14" id="KW-0284">Flavonoid biosynthesis</keyword>
<dbReference type="AlphaFoldDB" id="A0A5B6ZD60"/>
<evidence type="ECO:0000313" key="23">
    <source>
        <dbReference type="EMBL" id="MPA41708.1"/>
    </source>
</evidence>
<evidence type="ECO:0000256" key="20">
    <source>
        <dbReference type="PIRSR" id="PIRSR602401-1"/>
    </source>
</evidence>
<reference evidence="23" key="1">
    <citation type="submission" date="2019-08" db="EMBL/GenBank/DDBJ databases">
        <title>Reference gene set and small RNA set construction with multiple tissues from Davidia involucrata Baill.</title>
        <authorList>
            <person name="Yang H."/>
            <person name="Zhou C."/>
            <person name="Li G."/>
            <person name="Wang J."/>
            <person name="Gao P."/>
            <person name="Wang M."/>
            <person name="Wang R."/>
            <person name="Zhao Y."/>
        </authorList>
    </citation>
    <scope>NUCLEOTIDE SEQUENCE</scope>
    <source>
        <tissue evidence="23">Mixed with DoveR01_LX</tissue>
    </source>
</reference>
<evidence type="ECO:0000256" key="21">
    <source>
        <dbReference type="RuleBase" id="RU000461"/>
    </source>
</evidence>
<keyword evidence="7 20" id="KW-0479">Metal-binding</keyword>
<evidence type="ECO:0000256" key="19">
    <source>
        <dbReference type="ARBA" id="ARBA00081480"/>
    </source>
</evidence>
<evidence type="ECO:0000256" key="16">
    <source>
        <dbReference type="ARBA" id="ARBA00055665"/>
    </source>
</evidence>
<keyword evidence="11 20" id="KW-0408">Iron</keyword>
<evidence type="ECO:0000256" key="18">
    <source>
        <dbReference type="ARBA" id="ARBA00070032"/>
    </source>
</evidence>
<feature type="transmembrane region" description="Helical" evidence="22">
    <location>
        <begin position="6"/>
        <end position="23"/>
    </location>
</feature>
<keyword evidence="10 21" id="KW-0560">Oxidoreductase</keyword>
<evidence type="ECO:0000256" key="7">
    <source>
        <dbReference type="ARBA" id="ARBA00022723"/>
    </source>
</evidence>
<evidence type="ECO:0000256" key="12">
    <source>
        <dbReference type="ARBA" id="ARBA00023033"/>
    </source>
</evidence>
<evidence type="ECO:0000256" key="2">
    <source>
        <dbReference type="ARBA" id="ARBA00004643"/>
    </source>
</evidence>
<comment type="subcellular location">
    <subcellularLocation>
        <location evidence="2">Endoplasmic reticulum membrane</location>
        <topology evidence="2">Single-pass type III membrane protein</topology>
    </subcellularLocation>
</comment>
<dbReference type="InterPro" id="IPR002401">
    <property type="entry name" value="Cyt_P450_E_grp-I"/>
</dbReference>
<dbReference type="InterPro" id="IPR001128">
    <property type="entry name" value="Cyt_P450"/>
</dbReference>
<evidence type="ECO:0000256" key="8">
    <source>
        <dbReference type="ARBA" id="ARBA00022857"/>
    </source>
</evidence>
<evidence type="ECO:0000256" key="17">
    <source>
        <dbReference type="ARBA" id="ARBA00066562"/>
    </source>
</evidence>
<proteinExistence type="inferred from homology"/>